<dbReference type="Gene3D" id="3.30.950.10">
    <property type="entry name" value="Methyltransferase, Cobalt-precorrin-4 Transmethylase, Domain 2"/>
    <property type="match status" value="1"/>
</dbReference>
<dbReference type="GO" id="GO:0032259">
    <property type="term" value="P:methylation"/>
    <property type="evidence" value="ECO:0007669"/>
    <property type="project" value="UniProtKB-KW"/>
</dbReference>
<evidence type="ECO:0000256" key="4">
    <source>
        <dbReference type="ARBA" id="ARBA00022679"/>
    </source>
</evidence>
<dbReference type="InterPro" id="IPR014776">
    <property type="entry name" value="4pyrrole_Mease_sub2"/>
</dbReference>
<keyword evidence="4 7" id="KW-0808">Transferase</keyword>
<feature type="domain" description="Tetrapyrrole methylase" evidence="6">
    <location>
        <begin position="85"/>
        <end position="220"/>
    </location>
</feature>
<evidence type="ECO:0000259" key="6">
    <source>
        <dbReference type="Pfam" id="PF00590"/>
    </source>
</evidence>
<evidence type="ECO:0000256" key="2">
    <source>
        <dbReference type="ARBA" id="ARBA00022552"/>
    </source>
</evidence>
<evidence type="ECO:0000256" key="5">
    <source>
        <dbReference type="ARBA" id="ARBA00022691"/>
    </source>
</evidence>
<dbReference type="InterPro" id="IPR000878">
    <property type="entry name" value="4pyrrol_Mease"/>
</dbReference>
<keyword evidence="5" id="KW-0949">S-adenosyl-L-methionine</keyword>
<dbReference type="STRING" id="413882.AAW51_4483"/>
<dbReference type="InterPro" id="IPR008189">
    <property type="entry name" value="rRNA_ssu_MeTfrase_I"/>
</dbReference>
<evidence type="ECO:0000256" key="1">
    <source>
        <dbReference type="ARBA" id="ARBA00022490"/>
    </source>
</evidence>
<evidence type="ECO:0000313" key="8">
    <source>
        <dbReference type="Proteomes" id="UP000035352"/>
    </source>
</evidence>
<dbReference type="AlphaFoldDB" id="A0A0G3BNZ3"/>
<dbReference type="EMBL" id="CP011371">
    <property type="protein sequence ID" value="AKJ31174.1"/>
    <property type="molecule type" value="Genomic_DNA"/>
</dbReference>
<keyword evidence="2" id="KW-0698">rRNA processing</keyword>
<keyword evidence="1" id="KW-0963">Cytoplasm</keyword>
<dbReference type="PATRIC" id="fig|413882.6.peg.4683"/>
<dbReference type="GO" id="GO:0006364">
    <property type="term" value="P:rRNA processing"/>
    <property type="evidence" value="ECO:0007669"/>
    <property type="project" value="UniProtKB-KW"/>
</dbReference>
<dbReference type="InterPro" id="IPR014777">
    <property type="entry name" value="4pyrrole_Mease_sub1"/>
</dbReference>
<dbReference type="KEGG" id="pbh:AAW51_4483"/>
<dbReference type="InterPro" id="IPR035996">
    <property type="entry name" value="4pyrrol_Methylase_sf"/>
</dbReference>
<dbReference type="Proteomes" id="UP000035352">
    <property type="component" value="Chromosome"/>
</dbReference>
<keyword evidence="3 7" id="KW-0489">Methyltransferase</keyword>
<dbReference type="CDD" id="cd11649">
    <property type="entry name" value="RsmI_like"/>
    <property type="match status" value="1"/>
</dbReference>
<accession>A0A0G3BNZ3</accession>
<name>A0A0G3BNZ3_9BURK</name>
<dbReference type="SUPFAM" id="SSF53790">
    <property type="entry name" value="Tetrapyrrole methylase"/>
    <property type="match status" value="1"/>
</dbReference>
<dbReference type="PANTHER" id="PTHR46111:SF2">
    <property type="entry name" value="SAM-DEPENDENT METHYLTRANSFERASE"/>
    <property type="match status" value="1"/>
</dbReference>
<reference evidence="7 8" key="1">
    <citation type="submission" date="2015-05" db="EMBL/GenBank/DDBJ databases">
        <authorList>
            <person name="Tang B."/>
            <person name="Yu Y."/>
        </authorList>
    </citation>
    <scope>NUCLEOTIDE SEQUENCE [LARGE SCALE GENOMIC DNA]</scope>
    <source>
        <strain evidence="7 8">DSM 7029</strain>
    </source>
</reference>
<proteinExistence type="predicted"/>
<evidence type="ECO:0000256" key="3">
    <source>
        <dbReference type="ARBA" id="ARBA00022603"/>
    </source>
</evidence>
<gene>
    <name evidence="7" type="primary">rsmI</name>
    <name evidence="7" type="ORF">AAW51_4483</name>
</gene>
<dbReference type="Gene3D" id="3.40.1010.10">
    <property type="entry name" value="Cobalt-precorrin-4 Transmethylase, Domain 1"/>
    <property type="match status" value="1"/>
</dbReference>
<dbReference type="PANTHER" id="PTHR46111">
    <property type="entry name" value="RIBOSOMAL RNA SMALL SUBUNIT METHYLTRANSFERASE I"/>
    <property type="match status" value="1"/>
</dbReference>
<dbReference type="GO" id="GO:0008168">
    <property type="term" value="F:methyltransferase activity"/>
    <property type="evidence" value="ECO:0007669"/>
    <property type="project" value="UniProtKB-KW"/>
</dbReference>
<keyword evidence="8" id="KW-1185">Reference proteome</keyword>
<dbReference type="Pfam" id="PF00590">
    <property type="entry name" value="TP_methylase"/>
    <property type="match status" value="1"/>
</dbReference>
<evidence type="ECO:0000313" key="7">
    <source>
        <dbReference type="EMBL" id="AKJ31174.1"/>
    </source>
</evidence>
<protein>
    <submittedName>
        <fullName evidence="7">Uroporphyrin-III methyltransferase</fullName>
    </submittedName>
</protein>
<organism evidence="7 8">
    <name type="scientific">Caldimonas brevitalea</name>
    <dbReference type="NCBI Taxonomy" id="413882"/>
    <lineage>
        <taxon>Bacteria</taxon>
        <taxon>Pseudomonadati</taxon>
        <taxon>Pseudomonadota</taxon>
        <taxon>Betaproteobacteria</taxon>
        <taxon>Burkholderiales</taxon>
        <taxon>Sphaerotilaceae</taxon>
        <taxon>Caldimonas</taxon>
    </lineage>
</organism>
<sequence>MYLVPTPLDFGTLGAGATPPPLTQVLPQQVLDVAAGLTHWVVENAKTTRAFLKRVHAVVPLARPLQEMVIAELPRPPKGSARTPPPDGQLDLLLQPAAAGHDIGLVSEAGMPAVADPGADVVRRAHELGLQVVPLVGPSALLLALAASGMNGQSFAFVGYLPVDDGARASRIRELEALARRSGQTQMMIETPYRNPALLAALLAHLQPTTRLSVACGLTLNGGWNRSFAVSRWKQHPQALPADVPAVFAIHGG</sequence>